<feature type="compositionally biased region" description="Low complexity" evidence="1">
    <location>
        <begin position="451"/>
        <end position="475"/>
    </location>
</feature>
<name>A0A6J7AQD2_9ZZZZ</name>
<accession>A0A6J7AQD2</accession>
<dbReference type="AlphaFoldDB" id="A0A6J7AQD2"/>
<feature type="compositionally biased region" description="Low complexity" evidence="1">
    <location>
        <begin position="572"/>
        <end position="589"/>
    </location>
</feature>
<sequence length="599" mass="62410">MKTCSTRASTSLMMSSRSSRDFFRSSSCSLKNVWRSSMAENSSRARGLILPRILSSRSAILRRFSCSRRRYGYGCGSGASAGTSSPGTAGLGGTNCKGPYSAINTSPSTPKSSSAFSSSCSIRRRCSARAISSRCTLSFNRSNSPANSRILERSLVSNWSRSAFARSTAVRSRPACATEPSIRVSAIREAARIACAVTNSSARRSRLAIAFTRAWRSAPAARSSCSALTPTAPTRSSPVRSASRASTSSCRAPAACPAKISRLSPAGSSAGSISAPASRVSMVERFCWSSSWAASAAVRASVNLSASAWAERAAWPNWPSCSATAAIRASDSCRRLSAPSAKSEAVPCALRAATRSNRARSRSWVATTKSRAVWSWAACTSSRLWVSADPPCTTPAAKISPASVTKTRSGCLRCESAAVRTSETSTQFINRRSTTARRLSSHRTEARNHEPTGGAPTGAGPAPAPSASTNAARPASCSFKSTTDCTAASTPRTTTASATSPSAAATAAWAPWSICSNPANGPSTPGTRCVDATSTEAASLRESPSSSASSRAAKAARSRSPTDSAVRSCSTALSARWSAAKASSYSWSRPTSPWFRPAT</sequence>
<feature type="compositionally biased region" description="Low complexity" evidence="1">
    <location>
        <begin position="537"/>
        <end position="559"/>
    </location>
</feature>
<proteinExistence type="predicted"/>
<organism evidence="2">
    <name type="scientific">freshwater metagenome</name>
    <dbReference type="NCBI Taxonomy" id="449393"/>
    <lineage>
        <taxon>unclassified sequences</taxon>
        <taxon>metagenomes</taxon>
        <taxon>ecological metagenomes</taxon>
    </lineage>
</organism>
<feature type="compositionally biased region" description="Polar residues" evidence="1">
    <location>
        <begin position="521"/>
        <end position="536"/>
    </location>
</feature>
<feature type="compositionally biased region" description="Polar residues" evidence="1">
    <location>
        <begin position="423"/>
        <end position="438"/>
    </location>
</feature>
<feature type="compositionally biased region" description="Polar residues" evidence="1">
    <location>
        <begin position="561"/>
        <end position="571"/>
    </location>
</feature>
<dbReference type="EMBL" id="CAFABK010000102">
    <property type="protein sequence ID" value="CAB4834730.1"/>
    <property type="molecule type" value="Genomic_DNA"/>
</dbReference>
<evidence type="ECO:0000313" key="2">
    <source>
        <dbReference type="EMBL" id="CAB4834730.1"/>
    </source>
</evidence>
<gene>
    <name evidence="2" type="ORF">UFOPK3204_01573</name>
</gene>
<reference evidence="2" key="1">
    <citation type="submission" date="2020-05" db="EMBL/GenBank/DDBJ databases">
        <authorList>
            <person name="Chiriac C."/>
            <person name="Salcher M."/>
            <person name="Ghai R."/>
            <person name="Kavagutti S V."/>
        </authorList>
    </citation>
    <scope>NUCLEOTIDE SEQUENCE</scope>
</reference>
<feature type="region of interest" description="Disordered" evidence="1">
    <location>
        <begin position="521"/>
        <end position="599"/>
    </location>
</feature>
<evidence type="ECO:0000256" key="1">
    <source>
        <dbReference type="SAM" id="MobiDB-lite"/>
    </source>
</evidence>
<feature type="region of interest" description="Disordered" evidence="1">
    <location>
        <begin position="423"/>
        <end position="475"/>
    </location>
</feature>
<feature type="region of interest" description="Disordered" evidence="1">
    <location>
        <begin position="225"/>
        <end position="246"/>
    </location>
</feature>
<protein>
    <submittedName>
        <fullName evidence="2">Unannotated protein</fullName>
    </submittedName>
</protein>